<evidence type="ECO:0000256" key="1">
    <source>
        <dbReference type="ARBA" id="ARBA00008061"/>
    </source>
</evidence>
<gene>
    <name evidence="6" type="ORF">GGD89_002003</name>
</gene>
<feature type="region of interest" description="Disordered" evidence="4">
    <location>
        <begin position="485"/>
        <end position="514"/>
    </location>
</feature>
<dbReference type="Pfam" id="PF02922">
    <property type="entry name" value="CBM_48"/>
    <property type="match status" value="1"/>
</dbReference>
<dbReference type="GO" id="GO:0005980">
    <property type="term" value="P:glycogen catabolic process"/>
    <property type="evidence" value="ECO:0007669"/>
    <property type="project" value="InterPro"/>
</dbReference>
<comment type="similarity">
    <text evidence="1">Belongs to the glycosyl hydrolase 13 family.</text>
</comment>
<dbReference type="Proteomes" id="UP000554286">
    <property type="component" value="Unassembled WGS sequence"/>
</dbReference>
<dbReference type="RefSeq" id="WP_246423023.1">
    <property type="nucleotide sequence ID" value="NZ_JACIGK010000013.1"/>
</dbReference>
<dbReference type="InterPro" id="IPR017853">
    <property type="entry name" value="GH"/>
</dbReference>
<dbReference type="Gene3D" id="2.60.40.10">
    <property type="entry name" value="Immunoglobulins"/>
    <property type="match status" value="1"/>
</dbReference>
<keyword evidence="3 6" id="KW-0326">Glycosidase</keyword>
<keyword evidence="7" id="KW-1185">Reference proteome</keyword>
<evidence type="ECO:0000313" key="7">
    <source>
        <dbReference type="Proteomes" id="UP000554286"/>
    </source>
</evidence>
<proteinExistence type="inferred from homology"/>
<dbReference type="SUPFAM" id="SSF51445">
    <property type="entry name" value="(Trans)glycosidases"/>
    <property type="match status" value="1"/>
</dbReference>
<evidence type="ECO:0000256" key="4">
    <source>
        <dbReference type="SAM" id="MobiDB-lite"/>
    </source>
</evidence>
<dbReference type="EMBL" id="JACIGK010000013">
    <property type="protein sequence ID" value="MBB4266372.1"/>
    <property type="molecule type" value="Genomic_DNA"/>
</dbReference>
<sequence>MNTLATPYLAGDGKVAGRFRVWPGSPHELGATWDGSGTNFALFSAHAEAVELCLFDDTGTREIARIRLPEHTHEVWHGYLPDVRIGQLYGFRVYGPYAPEQGDRFNPHKLLLDPYAKGLVGEVKWHDALFGYQVGHDDGDLSFSDVDSAPYMPKCQVVDTAYTWGGETFHPNPWHDTILYEMHARGFTMRHPGVPPDRRGTFAGLAEAPVVEYLKGLGITAVELLPVHAFLHDRHLIERGVRNYWGYNSIGFFAPHPEYLGKGGLNEFKIFVQVMHDAGIEVILDVVYNHTAEGNHLGPTLSFRGIDNRSYYHLMGDNPRYYNDFTGTGNALELRHRNVLRMVTDSLRYWVEEMRVDGFRFDLATTLARVNGTYDQHAGFLDAVAQDPVLSRAKLIAEPWDTGMGGYQVGRFPPGWAEWNDRYRDTVRKFWKGDDGQMAELASRLSGSADIFGHQGRKPWASINFVTAHDGFTLNDLVSYNEKHNEANGEDNRDGHSDNRSWNHGAEGPTDDPGIVALRRRQRRNFLLTLLMSQGVPMLVAGDEFGRSQQGNNNAYCQDNPLSWLDWQRIDESGQELLSFTKALIKLRRSHLVFHRSRFFQGDVIPGTSVKDVTWLRPDGEEMSEQDWGDGNARTLGMLLSGEAGQMHLTESGEPEPDQTFLVWLNASHLDMTCRTPPLPAGVRWHVVADTLAAGPKHNAAGARTMGGKAATSSKKGRVFLAARSALILERREVGKMEREGTASRPKV</sequence>
<dbReference type="EC" id="3.2.1.-" evidence="6"/>
<comment type="caution">
    <text evidence="6">The sequence shown here is derived from an EMBL/GenBank/DDBJ whole genome shotgun (WGS) entry which is preliminary data.</text>
</comment>
<dbReference type="SUPFAM" id="SSF51011">
    <property type="entry name" value="Glycosyl hydrolase domain"/>
    <property type="match status" value="1"/>
</dbReference>
<dbReference type="InterPro" id="IPR014756">
    <property type="entry name" value="Ig_E-set"/>
</dbReference>
<dbReference type="InterPro" id="IPR004193">
    <property type="entry name" value="Glyco_hydro_13_N"/>
</dbReference>
<evidence type="ECO:0000313" key="6">
    <source>
        <dbReference type="EMBL" id="MBB4266372.1"/>
    </source>
</evidence>
<name>A0A7W6WAD5_9PROT</name>
<dbReference type="CDD" id="cd02856">
    <property type="entry name" value="E_set_GDE_Isoamylase_N"/>
    <property type="match status" value="1"/>
</dbReference>
<dbReference type="PANTHER" id="PTHR43002">
    <property type="entry name" value="GLYCOGEN DEBRANCHING ENZYME"/>
    <property type="match status" value="1"/>
</dbReference>
<reference evidence="6 7" key="1">
    <citation type="submission" date="2020-08" db="EMBL/GenBank/DDBJ databases">
        <title>Genome sequencing of Purple Non-Sulfur Bacteria from various extreme environments.</title>
        <authorList>
            <person name="Mayer M."/>
        </authorList>
    </citation>
    <scope>NUCLEOTIDE SEQUENCE [LARGE SCALE GENOMIC DNA]</scope>
    <source>
        <strain evidence="6 7">JA131</strain>
    </source>
</reference>
<dbReference type="InterPro" id="IPR013783">
    <property type="entry name" value="Ig-like_fold"/>
</dbReference>
<accession>A0A7W6WAD5</accession>
<feature type="compositionally biased region" description="Basic and acidic residues" evidence="4">
    <location>
        <begin position="485"/>
        <end position="501"/>
    </location>
</feature>
<dbReference type="Gene3D" id="2.60.40.1180">
    <property type="entry name" value="Golgi alpha-mannosidase II"/>
    <property type="match status" value="1"/>
</dbReference>
<dbReference type="InterPro" id="IPR011837">
    <property type="entry name" value="Glycogen_debranch_GlgX"/>
</dbReference>
<organism evidence="6 7">
    <name type="scientific">Roseospira visakhapatnamensis</name>
    <dbReference type="NCBI Taxonomy" id="390880"/>
    <lineage>
        <taxon>Bacteria</taxon>
        <taxon>Pseudomonadati</taxon>
        <taxon>Pseudomonadota</taxon>
        <taxon>Alphaproteobacteria</taxon>
        <taxon>Rhodospirillales</taxon>
        <taxon>Rhodospirillaceae</taxon>
        <taxon>Roseospira</taxon>
    </lineage>
</organism>
<keyword evidence="2 6" id="KW-0378">Hydrolase</keyword>
<dbReference type="AlphaFoldDB" id="A0A7W6WAD5"/>
<dbReference type="SUPFAM" id="SSF81296">
    <property type="entry name" value="E set domains"/>
    <property type="match status" value="1"/>
</dbReference>
<dbReference type="InterPro" id="IPR013780">
    <property type="entry name" value="Glyco_hydro_b"/>
</dbReference>
<dbReference type="Pfam" id="PF00128">
    <property type="entry name" value="Alpha-amylase"/>
    <property type="match status" value="1"/>
</dbReference>
<dbReference type="NCBIfam" id="TIGR02100">
    <property type="entry name" value="glgX_debranch"/>
    <property type="match status" value="1"/>
</dbReference>
<dbReference type="InterPro" id="IPR006047">
    <property type="entry name" value="GH13_cat_dom"/>
</dbReference>
<feature type="domain" description="Glycosyl hydrolase family 13 catalytic" evidence="5">
    <location>
        <begin position="177"/>
        <end position="588"/>
    </location>
</feature>
<evidence type="ECO:0000256" key="3">
    <source>
        <dbReference type="ARBA" id="ARBA00023295"/>
    </source>
</evidence>
<dbReference type="GO" id="GO:0004135">
    <property type="term" value="F:amylo-alpha-1,6-glucosidase activity"/>
    <property type="evidence" value="ECO:0007669"/>
    <property type="project" value="InterPro"/>
</dbReference>
<dbReference type="InterPro" id="IPR044505">
    <property type="entry name" value="GlgX_Isoamylase_N_E_set"/>
</dbReference>
<protein>
    <submittedName>
        <fullName evidence="6">Glycogen operon protein</fullName>
        <ecNumber evidence="6">3.2.1.-</ecNumber>
    </submittedName>
</protein>
<evidence type="ECO:0000259" key="5">
    <source>
        <dbReference type="SMART" id="SM00642"/>
    </source>
</evidence>
<evidence type="ECO:0000256" key="2">
    <source>
        <dbReference type="ARBA" id="ARBA00022801"/>
    </source>
</evidence>
<dbReference type="CDD" id="cd11326">
    <property type="entry name" value="AmyAc_Glg_debranch"/>
    <property type="match status" value="1"/>
</dbReference>
<dbReference type="SMART" id="SM00642">
    <property type="entry name" value="Aamy"/>
    <property type="match status" value="1"/>
</dbReference>
<dbReference type="Gene3D" id="3.20.20.80">
    <property type="entry name" value="Glycosidases"/>
    <property type="match status" value="1"/>
</dbReference>